<evidence type="ECO:0000313" key="8">
    <source>
        <dbReference type="EMBL" id="KIV82579.1"/>
    </source>
</evidence>
<keyword evidence="4" id="KW-0804">Transcription</keyword>
<dbReference type="OrthoDB" id="1925334at2759"/>
<feature type="region of interest" description="Disordered" evidence="6">
    <location>
        <begin position="179"/>
        <end position="199"/>
    </location>
</feature>
<evidence type="ECO:0000256" key="1">
    <source>
        <dbReference type="ARBA" id="ARBA00004123"/>
    </source>
</evidence>
<dbReference type="Pfam" id="PF00172">
    <property type="entry name" value="Zn_clus"/>
    <property type="match status" value="1"/>
</dbReference>
<evidence type="ECO:0000259" key="7">
    <source>
        <dbReference type="PROSITE" id="PS50048"/>
    </source>
</evidence>
<dbReference type="EMBL" id="KN846952">
    <property type="protein sequence ID" value="KIV82579.1"/>
    <property type="molecule type" value="Genomic_DNA"/>
</dbReference>
<dbReference type="InterPro" id="IPR001138">
    <property type="entry name" value="Zn2Cys6_DnaBD"/>
</dbReference>
<reference evidence="8 9" key="1">
    <citation type="submission" date="2015-01" db="EMBL/GenBank/DDBJ databases">
        <title>The Genome Sequence of Exophiala sideris CBS121828.</title>
        <authorList>
            <consortium name="The Broad Institute Genomics Platform"/>
            <person name="Cuomo C."/>
            <person name="de Hoog S."/>
            <person name="Gorbushina A."/>
            <person name="Stielow B."/>
            <person name="Teixiera M."/>
            <person name="Abouelleil A."/>
            <person name="Chapman S.B."/>
            <person name="Priest M."/>
            <person name="Young S.K."/>
            <person name="Wortman J."/>
            <person name="Nusbaum C."/>
            <person name="Birren B."/>
        </authorList>
    </citation>
    <scope>NUCLEOTIDE SEQUENCE [LARGE SCALE GENOMIC DNA]</scope>
    <source>
        <strain evidence="8 9">CBS 121828</strain>
    </source>
</reference>
<evidence type="ECO:0000256" key="5">
    <source>
        <dbReference type="ARBA" id="ARBA00023242"/>
    </source>
</evidence>
<dbReference type="GO" id="GO:0008270">
    <property type="term" value="F:zinc ion binding"/>
    <property type="evidence" value="ECO:0007669"/>
    <property type="project" value="InterPro"/>
</dbReference>
<feature type="compositionally biased region" description="Acidic residues" evidence="6">
    <location>
        <begin position="179"/>
        <end position="188"/>
    </location>
</feature>
<feature type="domain" description="Zn(2)-C6 fungal-type" evidence="7">
    <location>
        <begin position="88"/>
        <end position="119"/>
    </location>
</feature>
<evidence type="ECO:0000256" key="3">
    <source>
        <dbReference type="ARBA" id="ARBA00023125"/>
    </source>
</evidence>
<feature type="region of interest" description="Disordered" evidence="6">
    <location>
        <begin position="636"/>
        <end position="660"/>
    </location>
</feature>
<dbReference type="Proteomes" id="UP000053599">
    <property type="component" value="Unassembled WGS sequence"/>
</dbReference>
<keyword evidence="3" id="KW-0238">DNA-binding</keyword>
<feature type="compositionally biased region" description="Polar residues" evidence="6">
    <location>
        <begin position="64"/>
        <end position="74"/>
    </location>
</feature>
<dbReference type="GO" id="GO:0005634">
    <property type="term" value="C:nucleus"/>
    <property type="evidence" value="ECO:0007669"/>
    <property type="project" value="UniProtKB-SubCell"/>
</dbReference>
<dbReference type="CDD" id="cd00067">
    <property type="entry name" value="GAL4"/>
    <property type="match status" value="1"/>
</dbReference>
<evidence type="ECO:0000256" key="6">
    <source>
        <dbReference type="SAM" id="MobiDB-lite"/>
    </source>
</evidence>
<evidence type="ECO:0000313" key="9">
    <source>
        <dbReference type="Proteomes" id="UP000053599"/>
    </source>
</evidence>
<name>A0A0D1YN70_9EURO</name>
<dbReference type="PANTHER" id="PTHR31845">
    <property type="entry name" value="FINGER DOMAIN PROTEIN, PUTATIVE-RELATED"/>
    <property type="match status" value="1"/>
</dbReference>
<dbReference type="SMART" id="SM00066">
    <property type="entry name" value="GAL4"/>
    <property type="match status" value="1"/>
</dbReference>
<gene>
    <name evidence="8" type="ORF">PV11_04680</name>
</gene>
<dbReference type="CDD" id="cd12148">
    <property type="entry name" value="fungal_TF_MHR"/>
    <property type="match status" value="1"/>
</dbReference>
<dbReference type="Gene3D" id="4.10.240.10">
    <property type="entry name" value="Zn(2)-C6 fungal-type DNA-binding domain"/>
    <property type="match status" value="1"/>
</dbReference>
<dbReference type="GO" id="GO:0000976">
    <property type="term" value="F:transcription cis-regulatory region binding"/>
    <property type="evidence" value="ECO:0007669"/>
    <property type="project" value="TreeGrafter"/>
</dbReference>
<evidence type="ECO:0000256" key="4">
    <source>
        <dbReference type="ARBA" id="ARBA00023163"/>
    </source>
</evidence>
<dbReference type="GO" id="GO:0000981">
    <property type="term" value="F:DNA-binding transcription factor activity, RNA polymerase II-specific"/>
    <property type="evidence" value="ECO:0007669"/>
    <property type="project" value="InterPro"/>
</dbReference>
<organism evidence="8 9">
    <name type="scientific">Exophiala sideris</name>
    <dbReference type="NCBI Taxonomy" id="1016849"/>
    <lineage>
        <taxon>Eukaryota</taxon>
        <taxon>Fungi</taxon>
        <taxon>Dikarya</taxon>
        <taxon>Ascomycota</taxon>
        <taxon>Pezizomycotina</taxon>
        <taxon>Eurotiomycetes</taxon>
        <taxon>Chaetothyriomycetidae</taxon>
        <taxon>Chaetothyriales</taxon>
        <taxon>Herpotrichiellaceae</taxon>
        <taxon>Exophiala</taxon>
    </lineage>
</organism>
<comment type="subcellular location">
    <subcellularLocation>
        <location evidence="1">Nucleus</location>
    </subcellularLocation>
</comment>
<feature type="region of interest" description="Disordered" evidence="6">
    <location>
        <begin position="1"/>
        <end position="79"/>
    </location>
</feature>
<dbReference type="PROSITE" id="PS00463">
    <property type="entry name" value="ZN2_CY6_FUNGAL_1"/>
    <property type="match status" value="1"/>
</dbReference>
<proteinExistence type="predicted"/>
<dbReference type="InterPro" id="IPR051089">
    <property type="entry name" value="prtT"/>
</dbReference>
<evidence type="ECO:0000256" key="2">
    <source>
        <dbReference type="ARBA" id="ARBA00023015"/>
    </source>
</evidence>
<accession>A0A0D1YN70</accession>
<dbReference type="AlphaFoldDB" id="A0A0D1YN70"/>
<dbReference type="HOGENOM" id="CLU_011003_2_0_1"/>
<protein>
    <recommendedName>
        <fullName evidence="7">Zn(2)-C6 fungal-type domain-containing protein</fullName>
    </recommendedName>
</protein>
<dbReference type="InterPro" id="IPR036864">
    <property type="entry name" value="Zn2-C6_fun-type_DNA-bd_sf"/>
</dbReference>
<dbReference type="SUPFAM" id="SSF57701">
    <property type="entry name" value="Zn2/Cys6 DNA-binding domain"/>
    <property type="match status" value="1"/>
</dbReference>
<keyword evidence="5" id="KW-0539">Nucleus</keyword>
<keyword evidence="2" id="KW-0805">Transcription regulation</keyword>
<dbReference type="PROSITE" id="PS50048">
    <property type="entry name" value="ZN2_CY6_FUNGAL_2"/>
    <property type="match status" value="1"/>
</dbReference>
<dbReference type="PANTHER" id="PTHR31845:SF17">
    <property type="entry name" value="ZN(II)2CYS6 TRANSCRIPTION FACTOR (EUROFUNG)"/>
    <property type="match status" value="1"/>
</dbReference>
<feature type="compositionally biased region" description="Polar residues" evidence="6">
    <location>
        <begin position="7"/>
        <end position="37"/>
    </location>
</feature>
<sequence>MSKRSWQEANLPSPRSASGLQRAPSTTSPHSYNSPAQALSPKRTSRPSFDEPPLIAKAPAKPQPQRNNSTNGASADSKLPGISRKVKACAACRKQKIKCIMLGDPPCQRCKERGLSCRLNKSLQTLMSEDSKWKAAVTKDVTALYATVEEIVRTLQLPSLPQMLVSTQDPAIFIDQEEQGNDEDDEDKSLDNSPKVTPVADNLSHVPIESLYQITGMRSLRATENVTEDQSRICKQLRDTDFIARGLIKLEDAEHLANYYLSKLDPYIWHICPDYKDLDSFRQRSPTLTACVLTVAALHDTKLGHLYSICNKEYRRLVANAMFERKIDMEYLRALVLGSYWLSDISWTLSGYAIRRASEFHLRQYYHEISESVKSPEKVDQTKLQEAIDGIRVLYLLYICDHHLSILYGRSSIMRDNESYITGWEAYLACSLSTDADRRIAGQICLMYLMNQIRESLGPEDTNAVLPMSALSKIAGFERDLDDWIARFSRHNPSQYIGNWPNKGAIMHYHWAKLYLQSYVLRGLPESGAVIPEHFLENASAAVAAATAIINLLLEDKDAQIAIGYVPHHIHGMIAFACMFLLKIATKFSAQLFLDTVRFQRLINALAQHFKSTDVGKDHLIHRMAEGLEKMAETLGGPARVKNRKVNGEQPPKPQLTSSVSQAVLDERTDLDGQSALPDYGSLSPTAFDFNDPALGLGMPFFDFEGTTVGMNDSMWNFTA</sequence>